<evidence type="ECO:0000313" key="2">
    <source>
        <dbReference type="EMBL" id="KAF8819999.1"/>
    </source>
</evidence>
<dbReference type="EMBL" id="JADAQX010000521">
    <property type="protein sequence ID" value="KAF8819999.1"/>
    <property type="molecule type" value="Genomic_DNA"/>
</dbReference>
<dbReference type="Proteomes" id="UP000823046">
    <property type="component" value="Unassembled WGS sequence"/>
</dbReference>
<keyword evidence="1" id="KW-0812">Transmembrane</keyword>
<evidence type="ECO:0000256" key="1">
    <source>
        <dbReference type="SAM" id="Phobius"/>
    </source>
</evidence>
<keyword evidence="1" id="KW-1133">Transmembrane helix</keyword>
<evidence type="ECO:0008006" key="4">
    <source>
        <dbReference type="Google" id="ProtNLM"/>
    </source>
</evidence>
<feature type="transmembrane region" description="Helical" evidence="1">
    <location>
        <begin position="40"/>
        <end position="59"/>
    </location>
</feature>
<proteinExistence type="predicted"/>
<organism evidence="2 3">
    <name type="scientific">Cardiosporidium cionae</name>
    <dbReference type="NCBI Taxonomy" id="476202"/>
    <lineage>
        <taxon>Eukaryota</taxon>
        <taxon>Sar</taxon>
        <taxon>Alveolata</taxon>
        <taxon>Apicomplexa</taxon>
        <taxon>Aconoidasida</taxon>
        <taxon>Nephromycida</taxon>
        <taxon>Cardiosporidium</taxon>
    </lineage>
</organism>
<accession>A0ABQ7J7M7</accession>
<reference evidence="2 3" key="1">
    <citation type="journal article" date="2020" name="bioRxiv">
        <title>Metabolic contributions of an alphaproteobacterial endosymbiont in the apicomplexan Cardiosporidium cionae.</title>
        <authorList>
            <person name="Hunter E.S."/>
            <person name="Paight C.J."/>
            <person name="Lane C.E."/>
        </authorList>
    </citation>
    <scope>NUCLEOTIDE SEQUENCE [LARGE SCALE GENOMIC DNA]</scope>
    <source>
        <strain evidence="2">ESH_2018</strain>
    </source>
</reference>
<feature type="transmembrane region" description="Helical" evidence="1">
    <location>
        <begin position="71"/>
        <end position="93"/>
    </location>
</feature>
<sequence length="136" mass="15988">MLTYPFEEANFPAKQLEDLRRLELIIKDSVSNIAKGEAKYRGFFVVLVLICALCLWHDYRLFDSETMKDVIQISLAFGSFLVSLCALTTFLSIKECVECLHETRIYLRRMNKWLHTMNLHFDRRTSSLNIFAEKDK</sequence>
<protein>
    <recommendedName>
        <fullName evidence="4">SMODS and SLOG-associating 2TM effector domain-containing protein</fullName>
    </recommendedName>
</protein>
<gene>
    <name evidence="2" type="ORF">IE077_003710</name>
</gene>
<name>A0ABQ7J7M7_9APIC</name>
<comment type="caution">
    <text evidence="2">The sequence shown here is derived from an EMBL/GenBank/DDBJ whole genome shotgun (WGS) entry which is preliminary data.</text>
</comment>
<keyword evidence="3" id="KW-1185">Reference proteome</keyword>
<evidence type="ECO:0000313" key="3">
    <source>
        <dbReference type="Proteomes" id="UP000823046"/>
    </source>
</evidence>
<keyword evidence="1" id="KW-0472">Membrane</keyword>